<sequence>MVFASDDVDLFVGLIKLPSEIISTIISYTLKCRLPELLYFPPIREIVATEILTNVYIRKRIFRHRDDLEVSYEGFDFCDCDHLDIKVNNLKQGIRQWNIFPKSISIDSEVELSDVVNTFPEILMDASSIKCYFDWKCNSDQENLLRLFSRFKIRLDNFHFSHSSYPFKIPPIATHISLHCSSLTDYAIPNVKKFNIHAASNVVRNQTFTFSPDLEDLDIYTDQSIQVIVPPNLRRLNIRTINGLTNLVFKEMPNLEYLLLQLPNIQSFDAAEIIAPNLQRLTLSSCEKLFNFDGLRKFQHLKELKIENSNYPMDLFNEGYFPELEKLLYCHCKFPELEDPNNSLLTFSPNLKELEISNYRFQKDMLGSLVFPPTLTVLRLDSLIFNYDYLGANLKYIHVRTSKITCKSDFRIPHMAQYFILDANYLILESLDFMYHLPTSLAYLHLIAQESGKMNPATQLIAWPLKLRDFALENLKIDHYTLESLNLKHSRLEVIKIDKGNVKTLETDLFPVTVKDLTLKEMGIEKLPDSFENLENLCVLSFEGNQLREVDPVQLPMATLELLNVFNCNLRFISPFLVSMLNDKYKNVKLRVNACGNLNVSVIDIRRALKAIKGLSLYVTELDKTLIEISKHSSRLKCIPEYIDPLLKGSQTDDLYNGSEFSSDEESDSTVARKRRKTFPDFFTWGNGVNLG</sequence>
<protein>
    <submittedName>
        <fullName evidence="2">Uncharacterized protein</fullName>
    </submittedName>
</protein>
<dbReference type="OrthoDB" id="4028298at2759"/>
<dbReference type="VEuPathDB" id="FungiDB:C1_12700W_A"/>
<dbReference type="CGD" id="CAL0000184188">
    <property type="gene designation" value="orf19.13710"/>
</dbReference>
<dbReference type="RefSeq" id="XP_711571.2">
    <property type="nucleotide sequence ID" value="XM_706479.2"/>
</dbReference>
<dbReference type="Gene3D" id="3.80.10.10">
    <property type="entry name" value="Ribonuclease Inhibitor"/>
    <property type="match status" value="2"/>
</dbReference>
<dbReference type="KEGG" id="cal:CAALFM_C112700WA"/>
<dbReference type="GeneID" id="3646831"/>
<name>A0A1D8PFI9_CANAL</name>
<evidence type="ECO:0000313" key="2">
    <source>
        <dbReference type="EMBL" id="AOW26885.1"/>
    </source>
</evidence>
<organism evidence="2 3">
    <name type="scientific">Candida albicans (strain SC5314 / ATCC MYA-2876)</name>
    <name type="common">Yeast</name>
    <dbReference type="NCBI Taxonomy" id="237561"/>
    <lineage>
        <taxon>Eukaryota</taxon>
        <taxon>Fungi</taxon>
        <taxon>Dikarya</taxon>
        <taxon>Ascomycota</taxon>
        <taxon>Saccharomycotina</taxon>
        <taxon>Pichiomycetes</taxon>
        <taxon>Debaryomycetaceae</taxon>
        <taxon>Candida/Lodderomyces clade</taxon>
        <taxon>Candida</taxon>
    </lineage>
</organism>
<dbReference type="EMBL" id="CP017623">
    <property type="protein sequence ID" value="AOW26885.1"/>
    <property type="molecule type" value="Genomic_DNA"/>
</dbReference>
<evidence type="ECO:0000313" key="1">
    <source>
        <dbReference type="CGD" id="CAL0000184188"/>
    </source>
</evidence>
<dbReference type="Proteomes" id="UP000000559">
    <property type="component" value="Chromosome 1"/>
</dbReference>
<gene>
    <name evidence="2" type="ordered locus">CAALFM_C112700WA</name>
    <name evidence="1" type="ordered locus">orf19.13710</name>
</gene>
<dbReference type="STRING" id="237561.A0A1D8PFI9"/>
<dbReference type="InterPro" id="IPR032675">
    <property type="entry name" value="LRR_dom_sf"/>
</dbReference>
<proteinExistence type="predicted"/>
<dbReference type="SUPFAM" id="SSF52058">
    <property type="entry name" value="L domain-like"/>
    <property type="match status" value="2"/>
</dbReference>
<keyword evidence="3" id="KW-1185">Reference proteome</keyword>
<dbReference type="SMR" id="A0A1D8PFI9"/>
<accession>A0A1D8PFI9</accession>
<reference evidence="2 3" key="1">
    <citation type="journal article" date="2004" name="Proc. Natl. Acad. Sci. U.S.A.">
        <title>The diploid genome sequence of Candida albicans.</title>
        <authorList>
            <person name="Jones T."/>
            <person name="Federspiel N.A."/>
            <person name="Chibana H."/>
            <person name="Dungan J."/>
            <person name="Kalman S."/>
            <person name="Magee B.B."/>
            <person name="Newport G."/>
            <person name="Thorstenson Y.R."/>
            <person name="Agabian N."/>
            <person name="Magee P.T."/>
            <person name="Davis R.W."/>
            <person name="Scherer S."/>
        </authorList>
    </citation>
    <scope>NUCLEOTIDE SEQUENCE [LARGE SCALE GENOMIC DNA]</scope>
    <source>
        <strain evidence="3">SC5314 / ATCC MYA-2876</strain>
    </source>
</reference>
<evidence type="ECO:0000313" key="3">
    <source>
        <dbReference type="Proteomes" id="UP000000559"/>
    </source>
</evidence>
<dbReference type="InParanoid" id="A0A1D8PFI9"/>
<dbReference type="AlphaFoldDB" id="A0A1D8PFI9"/>
<reference evidence="2 3" key="2">
    <citation type="journal article" date="2007" name="Genome Biol.">
        <title>Assembly of the Candida albicans genome into sixteen supercontigs aligned on the eight chromosomes.</title>
        <authorList>
            <person name="van het Hoog M."/>
            <person name="Rast T.J."/>
            <person name="Martchenko M."/>
            <person name="Grindle S."/>
            <person name="Dignard D."/>
            <person name="Hogues H."/>
            <person name="Cuomo C."/>
            <person name="Berriman M."/>
            <person name="Scherer S."/>
            <person name="Magee B.B."/>
            <person name="Whiteway M."/>
            <person name="Chibana H."/>
            <person name="Nantel A."/>
            <person name="Magee P.T."/>
        </authorList>
    </citation>
    <scope>GENOME REANNOTATION</scope>
    <source>
        <strain evidence="3">SC5314 / ATCC MYA-2876</strain>
    </source>
</reference>
<reference evidence="2 3" key="3">
    <citation type="journal article" date="2013" name="Genome Biol.">
        <title>Assembly of a phased diploid Candida albicans genome facilitates allele-specific measurements and provides a simple model for repeat and indel structure.</title>
        <authorList>
            <person name="Muzzey D."/>
            <person name="Schwartz K."/>
            <person name="Weissman J.S."/>
            <person name="Sherlock G."/>
        </authorList>
    </citation>
    <scope>NUCLEOTIDE SEQUENCE [LARGE SCALE GENOMIC DNA]</scope>
    <source>
        <strain evidence="3">SC5314 / ATCC MYA-2876</strain>
    </source>
</reference>